<evidence type="ECO:0000313" key="3">
    <source>
        <dbReference type="Proteomes" id="UP001302949"/>
    </source>
</evidence>
<proteinExistence type="predicted"/>
<dbReference type="InterPro" id="IPR032710">
    <property type="entry name" value="NTF2-like_dom_sf"/>
</dbReference>
<name>A0ABU5QBF4_9BACT</name>
<keyword evidence="3" id="KW-1185">Reference proteome</keyword>
<sequence length="149" mass="16904">MESTTVKESFKVLTRKGTCIEFFSAYQEHDYARMLTLFSPDADVEFGPLGEGGKGKAKELGKNIWATLMDCFPDIDNTIDTFEVDDENIICKVNIFGTQAKDFAGILSKGLKFENDHIFIFKFDNDDNISSLHIDWNHESFCKQLGVEL</sequence>
<dbReference type="SUPFAM" id="SSF54427">
    <property type="entry name" value="NTF2-like"/>
    <property type="match status" value="1"/>
</dbReference>
<gene>
    <name evidence="2" type="ORF">VB248_12190</name>
</gene>
<evidence type="ECO:0000313" key="2">
    <source>
        <dbReference type="EMBL" id="MEA5139902.1"/>
    </source>
</evidence>
<organism evidence="2 3">
    <name type="scientific">Arcicella rigui</name>
    <dbReference type="NCBI Taxonomy" id="797020"/>
    <lineage>
        <taxon>Bacteria</taxon>
        <taxon>Pseudomonadati</taxon>
        <taxon>Bacteroidota</taxon>
        <taxon>Cytophagia</taxon>
        <taxon>Cytophagales</taxon>
        <taxon>Flectobacillaceae</taxon>
        <taxon>Arcicella</taxon>
    </lineage>
</organism>
<dbReference type="RefSeq" id="WP_323297061.1">
    <property type="nucleotide sequence ID" value="NZ_JAYFUM010000012.1"/>
</dbReference>
<dbReference type="Proteomes" id="UP001302949">
    <property type="component" value="Unassembled WGS sequence"/>
</dbReference>
<dbReference type="Pfam" id="PF12680">
    <property type="entry name" value="SnoaL_2"/>
    <property type="match status" value="1"/>
</dbReference>
<protein>
    <submittedName>
        <fullName evidence="2">Nuclear transport factor 2 family protein</fullName>
    </submittedName>
</protein>
<dbReference type="EMBL" id="JAYFUM010000012">
    <property type="protein sequence ID" value="MEA5139902.1"/>
    <property type="molecule type" value="Genomic_DNA"/>
</dbReference>
<reference evidence="2 3" key="1">
    <citation type="submission" date="2023-12" db="EMBL/GenBank/DDBJ databases">
        <title>Novel species of the genus Arcicella isolated from rivers.</title>
        <authorList>
            <person name="Lu H."/>
        </authorList>
    </citation>
    <scope>NUCLEOTIDE SEQUENCE [LARGE SCALE GENOMIC DNA]</scope>
    <source>
        <strain evidence="2 3">KCTC 23307</strain>
    </source>
</reference>
<evidence type="ECO:0000259" key="1">
    <source>
        <dbReference type="Pfam" id="PF12680"/>
    </source>
</evidence>
<feature type="domain" description="SnoaL-like" evidence="1">
    <location>
        <begin position="21"/>
        <end position="129"/>
    </location>
</feature>
<comment type="caution">
    <text evidence="2">The sequence shown here is derived from an EMBL/GenBank/DDBJ whole genome shotgun (WGS) entry which is preliminary data.</text>
</comment>
<dbReference type="Gene3D" id="3.10.450.50">
    <property type="match status" value="1"/>
</dbReference>
<accession>A0ABU5QBF4</accession>
<dbReference type="InterPro" id="IPR037401">
    <property type="entry name" value="SnoaL-like"/>
</dbReference>